<evidence type="ECO:0000256" key="4">
    <source>
        <dbReference type="ARBA" id="ARBA00023136"/>
    </source>
</evidence>
<feature type="transmembrane region" description="Helical" evidence="5">
    <location>
        <begin position="256"/>
        <end position="274"/>
    </location>
</feature>
<dbReference type="PANTHER" id="PTHR23531">
    <property type="entry name" value="QUINOLENE RESISTANCE PROTEIN NORA"/>
    <property type="match status" value="1"/>
</dbReference>
<dbReference type="PANTHER" id="PTHR23531:SF1">
    <property type="entry name" value="QUINOLENE RESISTANCE PROTEIN NORA"/>
    <property type="match status" value="1"/>
</dbReference>
<evidence type="ECO:0000256" key="2">
    <source>
        <dbReference type="ARBA" id="ARBA00022692"/>
    </source>
</evidence>
<feature type="transmembrane region" description="Helical" evidence="5">
    <location>
        <begin position="203"/>
        <end position="223"/>
    </location>
</feature>
<dbReference type="GO" id="GO:0005886">
    <property type="term" value="C:plasma membrane"/>
    <property type="evidence" value="ECO:0007669"/>
    <property type="project" value="UniProtKB-SubCell"/>
</dbReference>
<comment type="caution">
    <text evidence="7">The sequence shown here is derived from an EMBL/GenBank/DDBJ whole genome shotgun (WGS) entry which is preliminary data.</text>
</comment>
<dbReference type="InterPro" id="IPR036259">
    <property type="entry name" value="MFS_trans_sf"/>
</dbReference>
<proteinExistence type="predicted"/>
<feature type="transmembrane region" description="Helical" evidence="5">
    <location>
        <begin position="127"/>
        <end position="148"/>
    </location>
</feature>
<gene>
    <name evidence="7" type="ORF">HNR61_005925</name>
</gene>
<dbReference type="AlphaFoldDB" id="A0A7W3LTY2"/>
<evidence type="ECO:0000256" key="3">
    <source>
        <dbReference type="ARBA" id="ARBA00022989"/>
    </source>
</evidence>
<dbReference type="RefSeq" id="WP_182846361.1">
    <property type="nucleotide sequence ID" value="NZ_JACJIA010000008.1"/>
</dbReference>
<dbReference type="InterPro" id="IPR011701">
    <property type="entry name" value="MFS"/>
</dbReference>
<dbReference type="Gene3D" id="1.20.1250.20">
    <property type="entry name" value="MFS general substrate transporter like domains"/>
    <property type="match status" value="2"/>
</dbReference>
<dbReference type="InterPro" id="IPR020846">
    <property type="entry name" value="MFS_dom"/>
</dbReference>
<evidence type="ECO:0000259" key="6">
    <source>
        <dbReference type="PROSITE" id="PS50850"/>
    </source>
</evidence>
<sequence>MFVSTAGAVSSVFLLMSSVPLFVSANGAGDAGAGLSTGVLMLGTVLAEPLTPRWTRRFGPRAVTAAGLLLLGVPSLGLWALAAADSRAFLPVLALGFVRGAGLGIVVVVSTSVVADLAPEGRRSEVLGVYGVVVSAPGIAGLPLGVWLGLHVGYGPVFAAGALVALLPLAATPGLPSRHLDGVAHGAGLLAGIRNAGLLRPSLIFGATTVASGVMSTFLPLAMPPGQRRWAAVALFVQSCVTPVARWAAGRHGRSAALLVPSVVLAASGLALLVRVDAPVVALTAAALFGAGFGIAQNATLAVMFERVEREEFDTVSTLWNLAYDAGIGIGAVGFGFVAGGFDYRVGFAVTAAVMAAALVPALLDRRAARRA</sequence>
<dbReference type="GO" id="GO:0022857">
    <property type="term" value="F:transmembrane transporter activity"/>
    <property type="evidence" value="ECO:0007669"/>
    <property type="project" value="InterPro"/>
</dbReference>
<feature type="transmembrane region" description="Helical" evidence="5">
    <location>
        <begin position="322"/>
        <end position="340"/>
    </location>
</feature>
<comment type="subcellular location">
    <subcellularLocation>
        <location evidence="1">Cell membrane</location>
        <topology evidence="1">Multi-pass membrane protein</topology>
    </subcellularLocation>
</comment>
<evidence type="ECO:0000313" key="8">
    <source>
        <dbReference type="Proteomes" id="UP000572680"/>
    </source>
</evidence>
<feature type="transmembrane region" description="Helical" evidence="5">
    <location>
        <begin position="346"/>
        <end position="364"/>
    </location>
</feature>
<dbReference type="EMBL" id="JACJIA010000008">
    <property type="protein sequence ID" value="MBA8954271.1"/>
    <property type="molecule type" value="Genomic_DNA"/>
</dbReference>
<keyword evidence="3 5" id="KW-1133">Transmembrane helix</keyword>
<evidence type="ECO:0000313" key="7">
    <source>
        <dbReference type="EMBL" id="MBA8954271.1"/>
    </source>
</evidence>
<organism evidence="7 8">
    <name type="scientific">Actinomadura namibiensis</name>
    <dbReference type="NCBI Taxonomy" id="182080"/>
    <lineage>
        <taxon>Bacteria</taxon>
        <taxon>Bacillati</taxon>
        <taxon>Actinomycetota</taxon>
        <taxon>Actinomycetes</taxon>
        <taxon>Streptosporangiales</taxon>
        <taxon>Thermomonosporaceae</taxon>
        <taxon>Actinomadura</taxon>
    </lineage>
</organism>
<dbReference type="SUPFAM" id="SSF103473">
    <property type="entry name" value="MFS general substrate transporter"/>
    <property type="match status" value="1"/>
</dbReference>
<name>A0A7W3LTY2_ACTNM</name>
<dbReference type="PROSITE" id="PS50850">
    <property type="entry name" value="MFS"/>
    <property type="match status" value="1"/>
</dbReference>
<evidence type="ECO:0000256" key="1">
    <source>
        <dbReference type="ARBA" id="ARBA00004651"/>
    </source>
</evidence>
<feature type="transmembrane region" description="Helical" evidence="5">
    <location>
        <begin position="62"/>
        <end position="82"/>
    </location>
</feature>
<evidence type="ECO:0000256" key="5">
    <source>
        <dbReference type="SAM" id="Phobius"/>
    </source>
</evidence>
<dbReference type="Pfam" id="PF07690">
    <property type="entry name" value="MFS_1"/>
    <property type="match status" value="2"/>
</dbReference>
<dbReference type="Proteomes" id="UP000572680">
    <property type="component" value="Unassembled WGS sequence"/>
</dbReference>
<reference evidence="7 8" key="1">
    <citation type="submission" date="2020-08" db="EMBL/GenBank/DDBJ databases">
        <title>Genomic Encyclopedia of Type Strains, Phase IV (KMG-IV): sequencing the most valuable type-strain genomes for metagenomic binning, comparative biology and taxonomic classification.</title>
        <authorList>
            <person name="Goeker M."/>
        </authorList>
    </citation>
    <scope>NUCLEOTIDE SEQUENCE [LARGE SCALE GENOMIC DNA]</scope>
    <source>
        <strain evidence="7 8">DSM 44197</strain>
    </source>
</reference>
<protein>
    <submittedName>
        <fullName evidence="7">MFS family permease</fullName>
    </submittedName>
</protein>
<keyword evidence="8" id="KW-1185">Reference proteome</keyword>
<feature type="transmembrane region" description="Helical" evidence="5">
    <location>
        <begin position="154"/>
        <end position="171"/>
    </location>
</feature>
<feature type="transmembrane region" description="Helical" evidence="5">
    <location>
        <begin position="280"/>
        <end position="301"/>
    </location>
</feature>
<feature type="transmembrane region" description="Helical" evidence="5">
    <location>
        <begin position="88"/>
        <end position="115"/>
    </location>
</feature>
<keyword evidence="4 5" id="KW-0472">Membrane</keyword>
<accession>A0A7W3LTY2</accession>
<feature type="domain" description="Major facilitator superfamily (MFS) profile" evidence="6">
    <location>
        <begin position="1"/>
        <end position="370"/>
    </location>
</feature>
<keyword evidence="2 5" id="KW-0812">Transmembrane</keyword>
<dbReference type="InterPro" id="IPR052714">
    <property type="entry name" value="MFS_Exporter"/>
</dbReference>